<feature type="transmembrane region" description="Helical" evidence="1">
    <location>
        <begin position="39"/>
        <end position="58"/>
    </location>
</feature>
<dbReference type="Pfam" id="PF06713">
    <property type="entry name" value="bPH_4"/>
    <property type="match status" value="1"/>
</dbReference>
<sequence length="150" mass="16663">MVFCPKRIRGYWWYCGSLLTVILALLVIPAVQTSSTGEVFVLAGLGTVIAAFFAWMCIDVKYILEKRGLKVQAGPIRAIIPYERITGVGPAKDTMGGFRIMLSPGGIQVYYDGGFFTDMKITPKDKAGFVRELKNRCPHIKVEAEKFHKG</sequence>
<evidence type="ECO:0000259" key="2">
    <source>
        <dbReference type="Pfam" id="PF06713"/>
    </source>
</evidence>
<comment type="caution">
    <text evidence="3">The sequence shown here is derived from an EMBL/GenBank/DDBJ whole genome shotgun (WGS) entry which is preliminary data.</text>
</comment>
<accession>A0A2W0HHM4</accession>
<proteinExistence type="predicted"/>
<dbReference type="GO" id="GO:0030153">
    <property type="term" value="P:bacteriocin immunity"/>
    <property type="evidence" value="ECO:0007669"/>
    <property type="project" value="InterPro"/>
</dbReference>
<feature type="transmembrane region" description="Helical" evidence="1">
    <location>
        <begin position="12"/>
        <end position="33"/>
    </location>
</feature>
<gene>
    <name evidence="3" type="ORF">CR205_12130</name>
</gene>
<keyword evidence="1" id="KW-0812">Transmembrane</keyword>
<keyword evidence="4" id="KW-1185">Reference proteome</keyword>
<keyword evidence="1" id="KW-1133">Transmembrane helix</keyword>
<evidence type="ECO:0000313" key="3">
    <source>
        <dbReference type="EMBL" id="PYZ96462.1"/>
    </source>
</evidence>
<feature type="domain" description="Uncharacterized protein YyaB-like PH" evidence="2">
    <location>
        <begin position="61"/>
        <end position="137"/>
    </location>
</feature>
<reference evidence="3 4" key="1">
    <citation type="submission" date="2017-10" db="EMBL/GenBank/DDBJ databases">
        <title>Bacillus sp. nov., a halophilic bacterium isolated from a Yangshapao Lake.</title>
        <authorList>
            <person name="Wang H."/>
        </authorList>
    </citation>
    <scope>NUCLEOTIDE SEQUENCE [LARGE SCALE GENOMIC DNA]</scope>
    <source>
        <strain evidence="3 4">YSP-3</strain>
    </source>
</reference>
<name>A0A2W0HHM4_9BACI</name>
<dbReference type="InterPro" id="IPR009589">
    <property type="entry name" value="PH_YyaB-like"/>
</dbReference>
<dbReference type="Proteomes" id="UP000248066">
    <property type="component" value="Unassembled WGS sequence"/>
</dbReference>
<dbReference type="AlphaFoldDB" id="A0A2W0HHM4"/>
<evidence type="ECO:0000256" key="1">
    <source>
        <dbReference type="SAM" id="Phobius"/>
    </source>
</evidence>
<protein>
    <recommendedName>
        <fullName evidence="2">Uncharacterized protein YyaB-like PH domain-containing protein</fullName>
    </recommendedName>
</protein>
<evidence type="ECO:0000313" key="4">
    <source>
        <dbReference type="Proteomes" id="UP000248066"/>
    </source>
</evidence>
<dbReference type="EMBL" id="PDOF01000002">
    <property type="protein sequence ID" value="PYZ96462.1"/>
    <property type="molecule type" value="Genomic_DNA"/>
</dbReference>
<keyword evidence="1" id="KW-0472">Membrane</keyword>
<organism evidence="3 4">
    <name type="scientific">Alteribacter lacisalsi</name>
    <dbReference type="NCBI Taxonomy" id="2045244"/>
    <lineage>
        <taxon>Bacteria</taxon>
        <taxon>Bacillati</taxon>
        <taxon>Bacillota</taxon>
        <taxon>Bacilli</taxon>
        <taxon>Bacillales</taxon>
        <taxon>Bacillaceae</taxon>
        <taxon>Alteribacter</taxon>
    </lineage>
</organism>